<keyword evidence="7" id="KW-1185">Reference proteome</keyword>
<proteinExistence type="inferred from homology"/>
<dbReference type="GO" id="GO:0016020">
    <property type="term" value="C:membrane"/>
    <property type="evidence" value="ECO:0007669"/>
    <property type="project" value="UniProtKB-SubCell"/>
</dbReference>
<gene>
    <name evidence="6" type="ORF">SAMN02745120_2407</name>
</gene>
<dbReference type="PANTHER" id="PTHR34478:SF1">
    <property type="entry name" value="PROTEIN LEMA"/>
    <property type="match status" value="1"/>
</dbReference>
<comment type="subcellular location">
    <subcellularLocation>
        <location evidence="1">Membrane</location>
        <topology evidence="1">Single-pass membrane protein</topology>
    </subcellularLocation>
</comment>
<protein>
    <submittedName>
        <fullName evidence="6">LemA protein</fullName>
    </submittedName>
</protein>
<accession>A0A1T5CWE7</accession>
<dbReference type="EMBL" id="FUYN01000006">
    <property type="protein sequence ID" value="SKB63661.1"/>
    <property type="molecule type" value="Genomic_DNA"/>
</dbReference>
<evidence type="ECO:0000256" key="2">
    <source>
        <dbReference type="ARBA" id="ARBA00008854"/>
    </source>
</evidence>
<dbReference type="InterPro" id="IPR023353">
    <property type="entry name" value="LemA-like_dom_sf"/>
</dbReference>
<keyword evidence="3" id="KW-0812">Transmembrane</keyword>
<comment type="similarity">
    <text evidence="2">Belongs to the LemA family.</text>
</comment>
<evidence type="ECO:0000256" key="5">
    <source>
        <dbReference type="ARBA" id="ARBA00023136"/>
    </source>
</evidence>
<dbReference type="AlphaFoldDB" id="A0A1T5CWE7"/>
<dbReference type="InterPro" id="IPR007156">
    <property type="entry name" value="MamQ_LemA"/>
</dbReference>
<dbReference type="OrthoDB" id="9804152at2"/>
<reference evidence="7" key="1">
    <citation type="submission" date="2017-02" db="EMBL/GenBank/DDBJ databases">
        <authorList>
            <person name="Varghese N."/>
            <person name="Submissions S."/>
        </authorList>
    </citation>
    <scope>NUCLEOTIDE SEQUENCE [LARGE SCALE GENOMIC DNA]</scope>
    <source>
        <strain evidence="7">ATCC 35199</strain>
    </source>
</reference>
<evidence type="ECO:0000256" key="1">
    <source>
        <dbReference type="ARBA" id="ARBA00004167"/>
    </source>
</evidence>
<dbReference type="Pfam" id="PF04011">
    <property type="entry name" value="LemA"/>
    <property type="match status" value="1"/>
</dbReference>
<evidence type="ECO:0000256" key="4">
    <source>
        <dbReference type="ARBA" id="ARBA00022989"/>
    </source>
</evidence>
<name>A0A1T5CWE7_9FIRM</name>
<evidence type="ECO:0000256" key="3">
    <source>
        <dbReference type="ARBA" id="ARBA00022692"/>
    </source>
</evidence>
<evidence type="ECO:0000313" key="6">
    <source>
        <dbReference type="EMBL" id="SKB63661.1"/>
    </source>
</evidence>
<dbReference type="Gene3D" id="1.20.1440.20">
    <property type="entry name" value="LemA-like domain"/>
    <property type="match status" value="1"/>
</dbReference>
<dbReference type="Proteomes" id="UP000243406">
    <property type="component" value="Unassembled WGS sequence"/>
</dbReference>
<sequence length="181" mass="20795">MMPTFISSIAIIVLVALWAISVQRKLVVLDENICNAMNQIGVQLSSRFDALISLLFLTKDYARHESETLIETITSRRAVITGKSTPDDLLRQEKIILEALCRITMMTKEYKELNNNQTYIKAMDAIQVFDNMIRTSKLIYNDSVSKLNNEVRIFPTSIIAIILDFRKREYLIEQTTSSNKK</sequence>
<keyword evidence="5" id="KW-0472">Membrane</keyword>
<organism evidence="6 7">
    <name type="scientific">Acetoanaerobium noterae</name>
    <dbReference type="NCBI Taxonomy" id="745369"/>
    <lineage>
        <taxon>Bacteria</taxon>
        <taxon>Bacillati</taxon>
        <taxon>Bacillota</taxon>
        <taxon>Clostridia</taxon>
        <taxon>Peptostreptococcales</taxon>
        <taxon>Filifactoraceae</taxon>
        <taxon>Acetoanaerobium</taxon>
    </lineage>
</organism>
<dbReference type="SUPFAM" id="SSF140478">
    <property type="entry name" value="LemA-like"/>
    <property type="match status" value="1"/>
</dbReference>
<keyword evidence="4" id="KW-1133">Transmembrane helix</keyword>
<dbReference type="PANTHER" id="PTHR34478">
    <property type="entry name" value="PROTEIN LEMA"/>
    <property type="match status" value="1"/>
</dbReference>
<evidence type="ECO:0000313" key="7">
    <source>
        <dbReference type="Proteomes" id="UP000243406"/>
    </source>
</evidence>
<dbReference type="RefSeq" id="WP_079590190.1">
    <property type="nucleotide sequence ID" value="NZ_FUYN01000006.1"/>
</dbReference>